<evidence type="ECO:0000313" key="1">
    <source>
        <dbReference type="Proteomes" id="UP000035680"/>
    </source>
</evidence>
<sequence>MTSNLKNDVIDQDCYIYVKEENQEHFKPYIIEYIVIDNINNVFFTTREILTSGSIEKYIIHSDLEITNLIKQTNFF</sequence>
<reference evidence="1" key="1">
    <citation type="submission" date="2014-07" db="EMBL/GenBank/DDBJ databases">
        <authorList>
            <person name="Martin A.A"/>
            <person name="De Silva N."/>
        </authorList>
    </citation>
    <scope>NUCLEOTIDE SEQUENCE</scope>
</reference>
<dbReference type="WBParaSite" id="SVE_2009900.1">
    <property type="protein sequence ID" value="SVE_2009900.1"/>
    <property type="gene ID" value="SVE_2009900"/>
</dbReference>
<organism evidence="1 2">
    <name type="scientific">Strongyloides venezuelensis</name>
    <name type="common">Threadworm</name>
    <dbReference type="NCBI Taxonomy" id="75913"/>
    <lineage>
        <taxon>Eukaryota</taxon>
        <taxon>Metazoa</taxon>
        <taxon>Ecdysozoa</taxon>
        <taxon>Nematoda</taxon>
        <taxon>Chromadorea</taxon>
        <taxon>Rhabditida</taxon>
        <taxon>Tylenchina</taxon>
        <taxon>Panagrolaimomorpha</taxon>
        <taxon>Strongyloidoidea</taxon>
        <taxon>Strongyloididae</taxon>
        <taxon>Strongyloides</taxon>
    </lineage>
</organism>
<proteinExistence type="predicted"/>
<name>A0A0K0G5S6_STRVS</name>
<protein>
    <submittedName>
        <fullName evidence="2">Uncharacterized protein</fullName>
    </submittedName>
</protein>
<dbReference type="AlphaFoldDB" id="A0A0K0G5S6"/>
<dbReference type="Proteomes" id="UP000035680">
    <property type="component" value="Unassembled WGS sequence"/>
</dbReference>
<keyword evidence="1" id="KW-1185">Reference proteome</keyword>
<reference evidence="2" key="2">
    <citation type="submission" date="2015-08" db="UniProtKB">
        <authorList>
            <consortium name="WormBaseParasite"/>
        </authorList>
    </citation>
    <scope>IDENTIFICATION</scope>
</reference>
<accession>A0A0K0G5S6</accession>
<evidence type="ECO:0000313" key="2">
    <source>
        <dbReference type="WBParaSite" id="SVE_2009900.1"/>
    </source>
</evidence>